<keyword evidence="3" id="KW-0217">Developmental protein</keyword>
<feature type="non-terminal residue" evidence="12">
    <location>
        <position position="134"/>
    </location>
</feature>
<dbReference type="Proteomes" id="UP000265520">
    <property type="component" value="Unassembled WGS sequence"/>
</dbReference>
<comment type="subcellular location">
    <subcellularLocation>
        <location evidence="1">Nucleus</location>
    </subcellularLocation>
</comment>
<dbReference type="AlphaFoldDB" id="A0A392R6T6"/>
<evidence type="ECO:0000256" key="11">
    <source>
        <dbReference type="SAM" id="MobiDB-lite"/>
    </source>
</evidence>
<reference evidence="12 13" key="1">
    <citation type="journal article" date="2018" name="Front. Plant Sci.">
        <title>Red Clover (Trifolium pratense) and Zigzag Clover (T. medium) - A Picture of Genomic Similarities and Differences.</title>
        <authorList>
            <person name="Dluhosova J."/>
            <person name="Istvanek J."/>
            <person name="Nedelnik J."/>
            <person name="Repkova J."/>
        </authorList>
    </citation>
    <scope>NUCLEOTIDE SEQUENCE [LARGE SCALE GENOMIC DNA]</scope>
    <source>
        <strain evidence="13">cv. 10/8</strain>
        <tissue evidence="12">Leaf</tissue>
    </source>
</reference>
<evidence type="ECO:0000256" key="1">
    <source>
        <dbReference type="ARBA" id="ARBA00004123"/>
    </source>
</evidence>
<feature type="region of interest" description="Disordered" evidence="11">
    <location>
        <begin position="1"/>
        <end position="26"/>
    </location>
</feature>
<evidence type="ECO:0000256" key="5">
    <source>
        <dbReference type="ARBA" id="ARBA00022833"/>
    </source>
</evidence>
<keyword evidence="6" id="KW-0073">Auxin biosynthesis</keyword>
<accession>A0A392R6T6</accession>
<keyword evidence="4" id="KW-0479">Metal-binding</keyword>
<dbReference type="InterPro" id="IPR007818">
    <property type="entry name" value="SHI"/>
</dbReference>
<evidence type="ECO:0000256" key="2">
    <source>
        <dbReference type="ARBA" id="ARBA00006911"/>
    </source>
</evidence>
<dbReference type="NCBIfam" id="TIGR01623">
    <property type="entry name" value="put_zinc_LRP1"/>
    <property type="match status" value="1"/>
</dbReference>
<evidence type="ECO:0000256" key="3">
    <source>
        <dbReference type="ARBA" id="ARBA00022473"/>
    </source>
</evidence>
<name>A0A392R6T6_9FABA</name>
<keyword evidence="5" id="KW-0862">Zinc</keyword>
<evidence type="ECO:0000256" key="7">
    <source>
        <dbReference type="ARBA" id="ARBA00023125"/>
    </source>
</evidence>
<evidence type="ECO:0000313" key="13">
    <source>
        <dbReference type="Proteomes" id="UP000265520"/>
    </source>
</evidence>
<evidence type="ECO:0000256" key="6">
    <source>
        <dbReference type="ARBA" id="ARBA00023070"/>
    </source>
</evidence>
<organism evidence="12 13">
    <name type="scientific">Trifolium medium</name>
    <dbReference type="NCBI Taxonomy" id="97028"/>
    <lineage>
        <taxon>Eukaryota</taxon>
        <taxon>Viridiplantae</taxon>
        <taxon>Streptophyta</taxon>
        <taxon>Embryophyta</taxon>
        <taxon>Tracheophyta</taxon>
        <taxon>Spermatophyta</taxon>
        <taxon>Magnoliopsida</taxon>
        <taxon>eudicotyledons</taxon>
        <taxon>Gunneridae</taxon>
        <taxon>Pentapetalae</taxon>
        <taxon>rosids</taxon>
        <taxon>fabids</taxon>
        <taxon>Fabales</taxon>
        <taxon>Fabaceae</taxon>
        <taxon>Papilionoideae</taxon>
        <taxon>50 kb inversion clade</taxon>
        <taxon>NPAAA clade</taxon>
        <taxon>Hologalegina</taxon>
        <taxon>IRL clade</taxon>
        <taxon>Trifolieae</taxon>
        <taxon>Trifolium</taxon>
    </lineage>
</organism>
<dbReference type="GO" id="GO:0003700">
    <property type="term" value="F:DNA-binding transcription factor activity"/>
    <property type="evidence" value="ECO:0007669"/>
    <property type="project" value="InterPro"/>
</dbReference>
<evidence type="ECO:0000256" key="4">
    <source>
        <dbReference type="ARBA" id="ARBA00022723"/>
    </source>
</evidence>
<sequence length="134" mass="14732">MAGLFSLGRSEEQNQQNNNNNNPVTEFWYNNKNEDSVSAYRGGFEIWNEQPPHHQQQFFPPQQDLYAASAGVVLGVGPSRVCSSDENRSAVFVASGSGGGISCQDCGNQAKKDCPHVRCRTCCKSRGFDCQTHV</sequence>
<feature type="compositionally biased region" description="Low complexity" evidence="11">
    <location>
        <begin position="13"/>
        <end position="22"/>
    </location>
</feature>
<evidence type="ECO:0000256" key="9">
    <source>
        <dbReference type="ARBA" id="ARBA00023242"/>
    </source>
</evidence>
<dbReference type="Pfam" id="PF05142">
    <property type="entry name" value="DUF702"/>
    <property type="match status" value="1"/>
</dbReference>
<keyword evidence="13" id="KW-1185">Reference proteome</keyword>
<dbReference type="GO" id="GO:0009734">
    <property type="term" value="P:auxin-activated signaling pathway"/>
    <property type="evidence" value="ECO:0007669"/>
    <property type="project" value="UniProtKB-KW"/>
</dbReference>
<dbReference type="PANTHER" id="PTHR31604:SF4">
    <property type="entry name" value="PROTEIN SHORT INTERNODES"/>
    <property type="match status" value="1"/>
</dbReference>
<comment type="caution">
    <text evidence="12">The sequence shown here is derived from an EMBL/GenBank/DDBJ whole genome shotgun (WGS) entry which is preliminary data.</text>
</comment>
<comment type="similarity">
    <text evidence="2">Belongs to the SHI protein family.</text>
</comment>
<evidence type="ECO:0000256" key="8">
    <source>
        <dbReference type="ARBA" id="ARBA00023159"/>
    </source>
</evidence>
<evidence type="ECO:0000313" key="12">
    <source>
        <dbReference type="EMBL" id="MCI32328.1"/>
    </source>
</evidence>
<evidence type="ECO:0000256" key="10">
    <source>
        <dbReference type="ARBA" id="ARBA00023294"/>
    </source>
</evidence>
<dbReference type="GO" id="GO:0003677">
    <property type="term" value="F:DNA binding"/>
    <property type="evidence" value="ECO:0007669"/>
    <property type="project" value="UniProtKB-KW"/>
</dbReference>
<dbReference type="GO" id="GO:0009851">
    <property type="term" value="P:auxin biosynthetic process"/>
    <property type="evidence" value="ECO:0007669"/>
    <property type="project" value="UniProtKB-KW"/>
</dbReference>
<dbReference type="InterPro" id="IPR006510">
    <property type="entry name" value="Znf_LRP1"/>
</dbReference>
<proteinExistence type="inferred from homology"/>
<dbReference type="GO" id="GO:0045893">
    <property type="term" value="P:positive regulation of DNA-templated transcription"/>
    <property type="evidence" value="ECO:0007669"/>
    <property type="project" value="TreeGrafter"/>
</dbReference>
<protein>
    <submittedName>
        <fullName evidence="12">Protein SHORT INTERNODES-like</fullName>
    </submittedName>
</protein>
<keyword evidence="7" id="KW-0238">DNA-binding</keyword>
<keyword evidence="8" id="KW-0010">Activator</keyword>
<dbReference type="GO" id="GO:0046872">
    <property type="term" value="F:metal ion binding"/>
    <property type="evidence" value="ECO:0007669"/>
    <property type="project" value="UniProtKB-KW"/>
</dbReference>
<keyword evidence="10" id="KW-0927">Auxin signaling pathway</keyword>
<keyword evidence="9" id="KW-0539">Nucleus</keyword>
<dbReference type="EMBL" id="LXQA010194612">
    <property type="protein sequence ID" value="MCI32328.1"/>
    <property type="molecule type" value="Genomic_DNA"/>
</dbReference>
<dbReference type="PANTHER" id="PTHR31604">
    <property type="entry name" value="PROTEIN LATERAL ROOT PRIMORDIUM 1"/>
    <property type="match status" value="1"/>
</dbReference>
<dbReference type="GO" id="GO:0005634">
    <property type="term" value="C:nucleus"/>
    <property type="evidence" value="ECO:0007669"/>
    <property type="project" value="UniProtKB-SubCell"/>
</dbReference>